<dbReference type="SUPFAM" id="SSF51735">
    <property type="entry name" value="NAD(P)-binding Rossmann-fold domains"/>
    <property type="match status" value="1"/>
</dbReference>
<dbReference type="Gene3D" id="3.40.50.720">
    <property type="entry name" value="NAD(P)-binding Rossmann-like Domain"/>
    <property type="match status" value="1"/>
</dbReference>
<evidence type="ECO:0000313" key="8">
    <source>
        <dbReference type="Proteomes" id="UP000198642"/>
    </source>
</evidence>
<dbReference type="UniPathway" id="UPA00028">
    <property type="reaction ID" value="UER00004"/>
</dbReference>
<comment type="pathway">
    <text evidence="4">Cofactor biosynthesis; (R)-pantothenate biosynthesis; (R)-pantoate from 3-methyl-2-oxobutanoate: step 2/2.</text>
</comment>
<name>A0A1I0ZS50_9BACI</name>
<keyword evidence="3 4" id="KW-0560">Oxidoreductase</keyword>
<sequence length="304" mass="33495">MRIVILGAGALGVYFGVRWIELGSDVTFLVREKRAAQIRENGLKINSTQGDYEIKNPQVATEPSEIESADLVLVSVKGYHLDGTLAHLKALTNKGAYVLPVLNGIEHISVLQEELGKEKVIGGLSFIFASLNDKGHVEQSGDMHHLIFGPLESSQQGICRRLEEFSRDAGFISKYSDNISLELWKKYMFITALSGVTTAANLPIGAIREHAETFHIAKMILREMQSLAAAYGAEIPDQEVESAIQNVHALDPEATSSMHKDRRKGLRLEVDHLQGGAVRLAENTGLEVPYIRAVLGLIKPFERE</sequence>
<dbReference type="PANTHER" id="PTHR21708:SF26">
    <property type="entry name" value="2-DEHYDROPANTOATE 2-REDUCTASE"/>
    <property type="match status" value="1"/>
</dbReference>
<reference evidence="7 8" key="1">
    <citation type="submission" date="2016-10" db="EMBL/GenBank/DDBJ databases">
        <authorList>
            <person name="de Groot N.N."/>
        </authorList>
    </citation>
    <scope>NUCLEOTIDE SEQUENCE [LARGE SCALE GENOMIC DNA]</scope>
    <source>
        <strain evidence="7 8">CGMCC 1.3702</strain>
    </source>
</reference>
<evidence type="ECO:0000256" key="2">
    <source>
        <dbReference type="ARBA" id="ARBA00022857"/>
    </source>
</evidence>
<dbReference type="RefSeq" id="WP_090240017.1">
    <property type="nucleotide sequence ID" value="NZ_FOJW01000013.1"/>
</dbReference>
<dbReference type="NCBIfam" id="TIGR00745">
    <property type="entry name" value="apbA_panE"/>
    <property type="match status" value="1"/>
</dbReference>
<keyword evidence="2 4" id="KW-0521">NADP</keyword>
<comment type="similarity">
    <text evidence="1 4">Belongs to the ketopantoate reductase family.</text>
</comment>
<evidence type="ECO:0000256" key="3">
    <source>
        <dbReference type="ARBA" id="ARBA00023002"/>
    </source>
</evidence>
<dbReference type="InterPro" id="IPR008927">
    <property type="entry name" value="6-PGluconate_DH-like_C_sf"/>
</dbReference>
<dbReference type="SUPFAM" id="SSF48179">
    <property type="entry name" value="6-phosphogluconate dehydrogenase C-terminal domain-like"/>
    <property type="match status" value="1"/>
</dbReference>
<dbReference type="PRINTS" id="PR00411">
    <property type="entry name" value="PNDRDTASEI"/>
</dbReference>
<evidence type="ECO:0000256" key="4">
    <source>
        <dbReference type="RuleBase" id="RU362068"/>
    </source>
</evidence>
<dbReference type="GO" id="GO:0005737">
    <property type="term" value="C:cytoplasm"/>
    <property type="evidence" value="ECO:0007669"/>
    <property type="project" value="TreeGrafter"/>
</dbReference>
<dbReference type="PANTHER" id="PTHR21708">
    <property type="entry name" value="PROBABLE 2-DEHYDROPANTOATE 2-REDUCTASE"/>
    <property type="match status" value="1"/>
</dbReference>
<dbReference type="Proteomes" id="UP000198642">
    <property type="component" value="Unassembled WGS sequence"/>
</dbReference>
<accession>A0A1I0ZS50</accession>
<dbReference type="FunFam" id="1.10.1040.10:FF:000017">
    <property type="entry name" value="2-dehydropantoate 2-reductase"/>
    <property type="match status" value="1"/>
</dbReference>
<gene>
    <name evidence="7" type="ORF">SAMN04488072_11331</name>
</gene>
<dbReference type="InterPro" id="IPR003710">
    <property type="entry name" value="ApbA"/>
</dbReference>
<dbReference type="EC" id="1.1.1.169" evidence="4"/>
<dbReference type="InterPro" id="IPR013752">
    <property type="entry name" value="KPA_reductase"/>
</dbReference>
<dbReference type="FunFam" id="3.40.50.720:FF:000307">
    <property type="entry name" value="2-dehydropantoate 2-reductase"/>
    <property type="match status" value="1"/>
</dbReference>
<feature type="domain" description="Ketopantoate reductase C-terminal" evidence="6">
    <location>
        <begin position="178"/>
        <end position="300"/>
    </location>
</feature>
<dbReference type="GO" id="GO:0015940">
    <property type="term" value="P:pantothenate biosynthetic process"/>
    <property type="evidence" value="ECO:0007669"/>
    <property type="project" value="UniProtKB-UniPathway"/>
</dbReference>
<dbReference type="Gene3D" id="1.10.1040.10">
    <property type="entry name" value="N-(1-d-carboxylethyl)-l-norvaline Dehydrogenase, domain 2"/>
    <property type="match status" value="1"/>
</dbReference>
<comment type="function">
    <text evidence="4">Catalyzes the NADPH-dependent reduction of ketopantoate into pantoic acid.</text>
</comment>
<dbReference type="Pfam" id="PF08546">
    <property type="entry name" value="ApbA_C"/>
    <property type="match status" value="1"/>
</dbReference>
<organism evidence="7 8">
    <name type="scientific">Lentibacillus halodurans</name>
    <dbReference type="NCBI Taxonomy" id="237679"/>
    <lineage>
        <taxon>Bacteria</taxon>
        <taxon>Bacillati</taxon>
        <taxon>Bacillota</taxon>
        <taxon>Bacilli</taxon>
        <taxon>Bacillales</taxon>
        <taxon>Bacillaceae</taxon>
        <taxon>Lentibacillus</taxon>
    </lineage>
</organism>
<keyword evidence="4" id="KW-0566">Pantothenate biosynthesis</keyword>
<dbReference type="EMBL" id="FOJW01000013">
    <property type="protein sequence ID" value="SFB28495.1"/>
    <property type="molecule type" value="Genomic_DNA"/>
</dbReference>
<dbReference type="OrthoDB" id="9793586at2"/>
<dbReference type="GO" id="GO:0008677">
    <property type="term" value="F:2-dehydropantoate 2-reductase activity"/>
    <property type="evidence" value="ECO:0007669"/>
    <property type="project" value="UniProtKB-EC"/>
</dbReference>
<keyword evidence="8" id="KW-1185">Reference proteome</keyword>
<dbReference type="AlphaFoldDB" id="A0A1I0ZS50"/>
<evidence type="ECO:0000259" key="5">
    <source>
        <dbReference type="Pfam" id="PF02558"/>
    </source>
</evidence>
<comment type="catalytic activity">
    <reaction evidence="4">
        <text>(R)-pantoate + NADP(+) = 2-dehydropantoate + NADPH + H(+)</text>
        <dbReference type="Rhea" id="RHEA:16233"/>
        <dbReference type="ChEBI" id="CHEBI:11561"/>
        <dbReference type="ChEBI" id="CHEBI:15378"/>
        <dbReference type="ChEBI" id="CHEBI:15980"/>
        <dbReference type="ChEBI" id="CHEBI:57783"/>
        <dbReference type="ChEBI" id="CHEBI:58349"/>
        <dbReference type="EC" id="1.1.1.169"/>
    </reaction>
</comment>
<protein>
    <recommendedName>
        <fullName evidence="4">2-dehydropantoate 2-reductase</fullName>
        <ecNumber evidence="4">1.1.1.169</ecNumber>
    </recommendedName>
    <alternativeName>
        <fullName evidence="4">Ketopantoate reductase</fullName>
    </alternativeName>
</protein>
<dbReference type="InterPro" id="IPR013328">
    <property type="entry name" value="6PGD_dom2"/>
</dbReference>
<evidence type="ECO:0000313" key="7">
    <source>
        <dbReference type="EMBL" id="SFB28495.1"/>
    </source>
</evidence>
<dbReference type="STRING" id="237679.SAMN04488072_11331"/>
<dbReference type="InterPro" id="IPR036291">
    <property type="entry name" value="NAD(P)-bd_dom_sf"/>
</dbReference>
<evidence type="ECO:0000259" key="6">
    <source>
        <dbReference type="Pfam" id="PF08546"/>
    </source>
</evidence>
<feature type="domain" description="Ketopantoate reductase N-terminal" evidence="5">
    <location>
        <begin position="3"/>
        <end position="152"/>
    </location>
</feature>
<evidence type="ECO:0000256" key="1">
    <source>
        <dbReference type="ARBA" id="ARBA00007870"/>
    </source>
</evidence>
<dbReference type="Pfam" id="PF02558">
    <property type="entry name" value="ApbA"/>
    <property type="match status" value="1"/>
</dbReference>
<dbReference type="InterPro" id="IPR013332">
    <property type="entry name" value="KPR_N"/>
</dbReference>
<dbReference type="InterPro" id="IPR051402">
    <property type="entry name" value="KPR-Related"/>
</dbReference>
<proteinExistence type="inferred from homology"/>